<dbReference type="GO" id="GO:0005548">
    <property type="term" value="F:phospholipid transporter activity"/>
    <property type="evidence" value="ECO:0007669"/>
    <property type="project" value="TreeGrafter"/>
</dbReference>
<name>A0A051UK53_9MYCO</name>
<proteinExistence type="predicted"/>
<feature type="transmembrane region" description="Helical" evidence="1">
    <location>
        <begin position="78"/>
        <end position="107"/>
    </location>
</feature>
<evidence type="ECO:0000256" key="1">
    <source>
        <dbReference type="SAM" id="Phobius"/>
    </source>
</evidence>
<comment type="caution">
    <text evidence="2">The sequence shown here is derived from an EMBL/GenBank/DDBJ whole genome shotgun (WGS) entry which is preliminary data.</text>
</comment>
<evidence type="ECO:0000313" key="3">
    <source>
        <dbReference type="Proteomes" id="UP000025947"/>
    </source>
</evidence>
<feature type="transmembrane region" description="Helical" evidence="1">
    <location>
        <begin position="266"/>
        <end position="284"/>
    </location>
</feature>
<dbReference type="PATRIC" id="fig|1324261.3.peg.71"/>
<gene>
    <name evidence="2" type="ORF">K875_00068</name>
</gene>
<dbReference type="HOGENOM" id="CLU_045686_2_0_11"/>
<feature type="transmembrane region" description="Helical" evidence="1">
    <location>
        <begin position="185"/>
        <end position="206"/>
    </location>
</feature>
<dbReference type="EMBL" id="JLXW01000001">
    <property type="protein sequence ID" value="KBZ69353.1"/>
    <property type="molecule type" value="Genomic_DNA"/>
</dbReference>
<accession>A0A051UK53</accession>
<feature type="transmembrane region" description="Helical" evidence="1">
    <location>
        <begin position="127"/>
        <end position="150"/>
    </location>
</feature>
<feature type="transmembrane region" description="Helical" evidence="1">
    <location>
        <begin position="226"/>
        <end position="246"/>
    </location>
</feature>
<dbReference type="Pfam" id="PF02405">
    <property type="entry name" value="MlaE"/>
    <property type="match status" value="1"/>
</dbReference>
<sequence length="289" mass="29751">MTPISVTVFDEARDGIGRTNRPIPRWAIHEKGLLVTALGALAKPVRGVGAFFALSLDIAVQAVQPPFAWREFILQVWFIARVSVVSAMCLTIPFSVIVALQVGIILTEIGAGDLSGAGVALSTITQTGPLITVFVIAGSAATAISADLGARTTREEIDAMRVMGIDPVQALLVPRVAALTFNATLLNGITCAVGLASGYLFAVYLGGVNPGAFAGSMTLVTGTADIVISFLKAAIFGLAAGLIACYKGTTPSGGPQGVGNAVNETVVYTFMALVVVLVLGDAFSNEVKL</sequence>
<dbReference type="Proteomes" id="UP000025947">
    <property type="component" value="Unassembled WGS sequence"/>
</dbReference>
<dbReference type="GO" id="GO:0043190">
    <property type="term" value="C:ATP-binding cassette (ABC) transporter complex"/>
    <property type="evidence" value="ECO:0007669"/>
    <property type="project" value="InterPro"/>
</dbReference>
<protein>
    <recommendedName>
        <fullName evidence="4">ABC transporter permease</fullName>
    </recommendedName>
</protein>
<keyword evidence="1" id="KW-1133">Transmembrane helix</keyword>
<dbReference type="AlphaFoldDB" id="A0A051UK53"/>
<reference evidence="2 3" key="1">
    <citation type="submission" date="2014-04" db="EMBL/GenBank/DDBJ databases">
        <title>The Genome Sequence of Mycobacterium tuberculosis TKK-01-0051.</title>
        <authorList>
            <consortium name="The Broad Institute Genomics Platform"/>
            <consortium name="The Broad Institute Genome Sequencing Center for Infectious Disease"/>
            <person name="Earl A.M."/>
            <person name="Cohen K."/>
            <person name="Pym A."/>
            <person name="Bishai W."/>
            <person name="Maharaj K."/>
            <person name="Desjardins C."/>
            <person name="Abeel T."/>
            <person name="Young S."/>
            <person name="Zeng Q."/>
            <person name="Gargeya S."/>
            <person name="Abouelleil A."/>
            <person name="Alvarado L."/>
            <person name="Chapman S.B."/>
            <person name="Gainer-Dewar J."/>
            <person name="Goldberg J."/>
            <person name="Griggs A."/>
            <person name="Gujja S."/>
            <person name="Hansen M."/>
            <person name="Howarth C."/>
            <person name="Imamovic A."/>
            <person name="Larimer J."/>
            <person name="Murphy C."/>
            <person name="Naylor J."/>
            <person name="Pearson M."/>
            <person name="Poon T.W."/>
            <person name="Priest M."/>
            <person name="Roberts A."/>
            <person name="Saif S."/>
            <person name="Shea T."/>
            <person name="Sykes S."/>
            <person name="Wortman J."/>
            <person name="Nusbaum C."/>
            <person name="Birren B."/>
        </authorList>
    </citation>
    <scope>NUCLEOTIDE SEQUENCE [LARGE SCALE GENOMIC DNA]</scope>
    <source>
        <strain evidence="2 3">TKK-01-0051</strain>
    </source>
</reference>
<keyword evidence="1" id="KW-0472">Membrane</keyword>
<dbReference type="PANTHER" id="PTHR30188:SF4">
    <property type="entry name" value="PROTEIN TRIGALACTOSYLDIACYLGLYCEROL 1, CHLOROPLASTIC"/>
    <property type="match status" value="1"/>
</dbReference>
<evidence type="ECO:0000313" key="2">
    <source>
        <dbReference type="EMBL" id="KBZ69353.1"/>
    </source>
</evidence>
<dbReference type="InterPro" id="IPR030802">
    <property type="entry name" value="Permease_MalE"/>
</dbReference>
<keyword evidence="3" id="KW-1185">Reference proteome</keyword>
<keyword evidence="1" id="KW-0812">Transmembrane</keyword>
<dbReference type="PANTHER" id="PTHR30188">
    <property type="entry name" value="ABC TRANSPORTER PERMEASE PROTEIN-RELATED"/>
    <property type="match status" value="1"/>
</dbReference>
<evidence type="ECO:0008006" key="4">
    <source>
        <dbReference type="Google" id="ProtNLM"/>
    </source>
</evidence>
<organism evidence="2 3">
    <name type="scientific">Mycobacterium [tuberculosis] TKK-01-0051</name>
    <dbReference type="NCBI Taxonomy" id="1324261"/>
    <lineage>
        <taxon>Bacteria</taxon>
        <taxon>Bacillati</taxon>
        <taxon>Actinomycetota</taxon>
        <taxon>Actinomycetes</taxon>
        <taxon>Mycobacteriales</taxon>
        <taxon>Mycobacteriaceae</taxon>
        <taxon>Mycobacterium</taxon>
        <taxon>Mycobacterium avium complex (MAC)</taxon>
    </lineage>
</organism>